<dbReference type="Proteomes" id="UP000499080">
    <property type="component" value="Unassembled WGS sequence"/>
</dbReference>
<dbReference type="EMBL" id="BGPR01003988">
    <property type="protein sequence ID" value="GBM94644.1"/>
    <property type="molecule type" value="Genomic_DNA"/>
</dbReference>
<name>A0A4Y2JXA7_ARAVE</name>
<comment type="caution">
    <text evidence="1">The sequence shown here is derived from an EMBL/GenBank/DDBJ whole genome shotgun (WGS) entry which is preliminary data.</text>
</comment>
<dbReference type="AlphaFoldDB" id="A0A4Y2JXA7"/>
<accession>A0A4Y2JXA7</accession>
<proteinExistence type="predicted"/>
<evidence type="ECO:0000313" key="2">
    <source>
        <dbReference type="Proteomes" id="UP000499080"/>
    </source>
</evidence>
<protein>
    <submittedName>
        <fullName evidence="1">Uncharacterized protein</fullName>
    </submittedName>
</protein>
<reference evidence="1 2" key="1">
    <citation type="journal article" date="2019" name="Sci. Rep.">
        <title>Orb-weaving spider Araneus ventricosus genome elucidates the spidroin gene catalogue.</title>
        <authorList>
            <person name="Kono N."/>
            <person name="Nakamura H."/>
            <person name="Ohtoshi R."/>
            <person name="Moran D.A.P."/>
            <person name="Shinohara A."/>
            <person name="Yoshida Y."/>
            <person name="Fujiwara M."/>
            <person name="Mori M."/>
            <person name="Tomita M."/>
            <person name="Arakawa K."/>
        </authorList>
    </citation>
    <scope>NUCLEOTIDE SEQUENCE [LARGE SCALE GENOMIC DNA]</scope>
</reference>
<organism evidence="1 2">
    <name type="scientific">Araneus ventricosus</name>
    <name type="common">Orbweaver spider</name>
    <name type="synonym">Epeira ventricosa</name>
    <dbReference type="NCBI Taxonomy" id="182803"/>
    <lineage>
        <taxon>Eukaryota</taxon>
        <taxon>Metazoa</taxon>
        <taxon>Ecdysozoa</taxon>
        <taxon>Arthropoda</taxon>
        <taxon>Chelicerata</taxon>
        <taxon>Arachnida</taxon>
        <taxon>Araneae</taxon>
        <taxon>Araneomorphae</taxon>
        <taxon>Entelegynae</taxon>
        <taxon>Araneoidea</taxon>
        <taxon>Araneidae</taxon>
        <taxon>Araneus</taxon>
    </lineage>
</organism>
<sequence>MITQKPELAYLIEVIVRTSRGGLVGHGLGFGAGGLQVQKPDSTEDAACMGGLLARQSHTYWPNVLPCCGVKLGVGCQLRCRPARLTLRKNMRSVSQ</sequence>
<gene>
    <name evidence="1" type="ORF">AVEN_213109_1</name>
</gene>
<keyword evidence="2" id="KW-1185">Reference proteome</keyword>
<evidence type="ECO:0000313" key="1">
    <source>
        <dbReference type="EMBL" id="GBM94644.1"/>
    </source>
</evidence>